<evidence type="ECO:0000313" key="2">
    <source>
        <dbReference type="EMBL" id="MBD8041258.1"/>
    </source>
</evidence>
<dbReference type="InterPro" id="IPR036866">
    <property type="entry name" value="RibonucZ/Hydroxyglut_hydro"/>
</dbReference>
<dbReference type="InterPro" id="IPR001279">
    <property type="entry name" value="Metallo-B-lactamas"/>
</dbReference>
<dbReference type="PANTHER" id="PTHR42663:SF6">
    <property type="entry name" value="HYDROLASE C777.06C-RELATED"/>
    <property type="match status" value="1"/>
</dbReference>
<accession>A0ABR8YAS3</accession>
<comment type="caution">
    <text evidence="2">The sequence shown here is derived from an EMBL/GenBank/DDBJ whole genome shotgun (WGS) entry which is preliminary data.</text>
</comment>
<sequence>MKITVLGSGTSTGVPQVGCTCPVCTSADSRDNRLRCSALVETEGVRILIDCGPDFREQALRLPDFHPIDGVLITHEHYDHVGGLDDLRPFCKFRDVPVYAEAYTADRLVKRIPYCFDEHPYPGVPRIPLTKIEPYVPFQVTNDAGHSVEVVPFRVMHGRLPILGFRIGKMAWITDMSYLPDESYAYVNGVDCLFMNALRIQPHPTHQSLAEALNQAGRIQARETYFIHISHQLGLHAEVERKLPPCVHLAFDGEVVRL</sequence>
<dbReference type="PANTHER" id="PTHR42663">
    <property type="entry name" value="HYDROLASE C777.06C-RELATED-RELATED"/>
    <property type="match status" value="1"/>
</dbReference>
<dbReference type="Proteomes" id="UP000620874">
    <property type="component" value="Unassembled WGS sequence"/>
</dbReference>
<organism evidence="2 3">
    <name type="scientific">Phocaeicola intestinalis</name>
    <dbReference type="NCBI Taxonomy" id="2762212"/>
    <lineage>
        <taxon>Bacteria</taxon>
        <taxon>Pseudomonadati</taxon>
        <taxon>Bacteroidota</taxon>
        <taxon>Bacteroidia</taxon>
        <taxon>Bacteroidales</taxon>
        <taxon>Bacteroidaceae</taxon>
        <taxon>Phocaeicola</taxon>
    </lineage>
</organism>
<dbReference type="Gene3D" id="3.60.15.10">
    <property type="entry name" value="Ribonuclease Z/Hydroxyacylglutathione hydrolase-like"/>
    <property type="match status" value="1"/>
</dbReference>
<evidence type="ECO:0000259" key="1">
    <source>
        <dbReference type="SMART" id="SM00849"/>
    </source>
</evidence>
<protein>
    <submittedName>
        <fullName evidence="2">MBL fold metallo-hydrolase</fullName>
    </submittedName>
</protein>
<dbReference type="RefSeq" id="WP_022039900.1">
    <property type="nucleotide sequence ID" value="NZ_JACSPP010000044.1"/>
</dbReference>
<reference evidence="2 3" key="1">
    <citation type="submission" date="2020-08" db="EMBL/GenBank/DDBJ databases">
        <title>A Genomic Blueprint of the Chicken Gut Microbiome.</title>
        <authorList>
            <person name="Gilroy R."/>
            <person name="Ravi A."/>
            <person name="Getino M."/>
            <person name="Pursley I."/>
            <person name="Horton D.L."/>
            <person name="Alikhan N.-F."/>
            <person name="Baker D."/>
            <person name="Gharbi K."/>
            <person name="Hall N."/>
            <person name="Watson M."/>
            <person name="Adriaenssens E.M."/>
            <person name="Foster-Nyarko E."/>
            <person name="Jarju S."/>
            <person name="Secka A."/>
            <person name="Antonio M."/>
            <person name="Oren A."/>
            <person name="Chaudhuri R."/>
            <person name="La Ragione R.M."/>
            <person name="Hildebrand F."/>
            <person name="Pallen M.J."/>
        </authorList>
    </citation>
    <scope>NUCLEOTIDE SEQUENCE [LARGE SCALE GENOMIC DNA]</scope>
    <source>
        <strain evidence="2 3">Sa1CVN1</strain>
    </source>
</reference>
<dbReference type="Pfam" id="PF12706">
    <property type="entry name" value="Lactamase_B_2"/>
    <property type="match status" value="1"/>
</dbReference>
<evidence type="ECO:0000313" key="3">
    <source>
        <dbReference type="Proteomes" id="UP000620874"/>
    </source>
</evidence>
<dbReference type="SUPFAM" id="SSF56281">
    <property type="entry name" value="Metallo-hydrolase/oxidoreductase"/>
    <property type="match status" value="1"/>
</dbReference>
<dbReference type="SMART" id="SM00849">
    <property type="entry name" value="Lactamase_B"/>
    <property type="match status" value="1"/>
</dbReference>
<dbReference type="EMBL" id="JACSPP010000044">
    <property type="protein sequence ID" value="MBD8041258.1"/>
    <property type="molecule type" value="Genomic_DNA"/>
</dbReference>
<feature type="domain" description="Metallo-beta-lactamase" evidence="1">
    <location>
        <begin position="34"/>
        <end position="228"/>
    </location>
</feature>
<dbReference type="NCBIfam" id="NF002553">
    <property type="entry name" value="PRK02113.1"/>
    <property type="match status" value="1"/>
</dbReference>
<keyword evidence="3" id="KW-1185">Reference proteome</keyword>
<gene>
    <name evidence="2" type="ORF">H9625_12590</name>
</gene>
<dbReference type="CDD" id="cd16279">
    <property type="entry name" value="metallo-hydrolase-like_MBL-fold"/>
    <property type="match status" value="1"/>
</dbReference>
<proteinExistence type="predicted"/>
<name>A0ABR8YAS3_9BACT</name>